<keyword evidence="7" id="KW-0539">Nucleus</keyword>
<dbReference type="GO" id="GO:0003729">
    <property type="term" value="F:mRNA binding"/>
    <property type="evidence" value="ECO:0007669"/>
    <property type="project" value="TreeGrafter"/>
</dbReference>
<evidence type="ECO:0000256" key="1">
    <source>
        <dbReference type="ARBA" id="ARBA00004123"/>
    </source>
</evidence>
<dbReference type="OMA" id="FNNTCIQ"/>
<dbReference type="GO" id="GO:0000480">
    <property type="term" value="P:endonucleolytic cleavage in 5'-ETS of tricistronic rRNA transcript (SSU-rRNA, 5.8S rRNA, LSU-rRNA)"/>
    <property type="evidence" value="ECO:0007669"/>
    <property type="project" value="EnsemblFungi"/>
</dbReference>
<evidence type="ECO:0000256" key="5">
    <source>
        <dbReference type="ARBA" id="ARBA00022737"/>
    </source>
</evidence>
<reference evidence="13" key="1">
    <citation type="journal article" date="2015" name="BMC Genomics">
        <title>Genomic and transcriptomic analysis of the endophytic fungus Pestalotiopsis fici reveals its lifestyle and high potential for synthesis of natural products.</title>
        <authorList>
            <person name="Wang X."/>
            <person name="Zhang X."/>
            <person name="Liu L."/>
            <person name="Xiang M."/>
            <person name="Wang W."/>
            <person name="Sun X."/>
            <person name="Che Y."/>
            <person name="Guo L."/>
            <person name="Liu G."/>
            <person name="Guo L."/>
            <person name="Wang C."/>
            <person name="Yin W.B."/>
            <person name="Stadler M."/>
            <person name="Zhang X."/>
            <person name="Liu X."/>
        </authorList>
    </citation>
    <scope>NUCLEOTIDE SEQUENCE [LARGE SCALE GENOMIC DNA]</scope>
    <source>
        <strain evidence="13">W106-1 / CGMCC3.15140</strain>
    </source>
</reference>
<feature type="domain" description="RRM" evidence="11">
    <location>
        <begin position="513"/>
        <end position="585"/>
    </location>
</feature>
<evidence type="ECO:0000256" key="4">
    <source>
        <dbReference type="ARBA" id="ARBA00022552"/>
    </source>
</evidence>
<dbReference type="Proteomes" id="UP000030651">
    <property type="component" value="Unassembled WGS sequence"/>
</dbReference>
<dbReference type="FunCoup" id="W3WLQ3">
    <property type="interactions" value="1129"/>
</dbReference>
<feature type="domain" description="RRM" evidence="11">
    <location>
        <begin position="625"/>
        <end position="708"/>
    </location>
</feature>
<evidence type="ECO:0000259" key="11">
    <source>
        <dbReference type="PROSITE" id="PS50102"/>
    </source>
</evidence>
<keyword evidence="6 9" id="KW-0694">RNA-binding</keyword>
<accession>W3WLQ3</accession>
<dbReference type="CDD" id="cd12320">
    <property type="entry name" value="RRM6_RBM19_RRM5_MRD1"/>
    <property type="match status" value="1"/>
</dbReference>
<feature type="compositionally biased region" description="Polar residues" evidence="10">
    <location>
        <begin position="187"/>
        <end position="197"/>
    </location>
</feature>
<dbReference type="HOGENOM" id="CLU_008479_0_0_1"/>
<dbReference type="CDD" id="cd12568">
    <property type="entry name" value="RRM3_MRD1"/>
    <property type="match status" value="1"/>
</dbReference>
<dbReference type="GO" id="GO:0042134">
    <property type="term" value="F:rRNA primary transcript binding"/>
    <property type="evidence" value="ECO:0007669"/>
    <property type="project" value="EnsemblFungi"/>
</dbReference>
<feature type="domain" description="RRM" evidence="11">
    <location>
        <begin position="730"/>
        <end position="807"/>
    </location>
</feature>
<feature type="region of interest" description="Disordered" evidence="10">
    <location>
        <begin position="90"/>
        <end position="207"/>
    </location>
</feature>
<dbReference type="InterPro" id="IPR035979">
    <property type="entry name" value="RBD_domain_sf"/>
</dbReference>
<dbReference type="InterPro" id="IPR000504">
    <property type="entry name" value="RRM_dom"/>
</dbReference>
<dbReference type="GO" id="GO:0000447">
    <property type="term" value="P:endonucleolytic cleavage in ITS1 to separate SSU-rRNA from 5.8S rRNA and LSU-rRNA from tricistronic rRNA transcript (SSU-rRNA, 5.8S rRNA, LSU-rRNA)"/>
    <property type="evidence" value="ECO:0007669"/>
    <property type="project" value="EnsemblFungi"/>
</dbReference>
<feature type="region of interest" description="Disordered" evidence="10">
    <location>
        <begin position="706"/>
        <end position="725"/>
    </location>
</feature>
<dbReference type="InterPro" id="IPR003954">
    <property type="entry name" value="RRM_euk-type"/>
</dbReference>
<dbReference type="InterPro" id="IPR034482">
    <property type="entry name" value="Mrd1_RRM3"/>
</dbReference>
<dbReference type="Gene3D" id="3.30.70.330">
    <property type="match status" value="5"/>
</dbReference>
<feature type="domain" description="RRM" evidence="11">
    <location>
        <begin position="9"/>
        <end position="84"/>
    </location>
</feature>
<comment type="similarity">
    <text evidence="2">Belongs to the RRM MRD1 family.</text>
</comment>
<dbReference type="RefSeq" id="XP_007840039.1">
    <property type="nucleotide sequence ID" value="XM_007841848.1"/>
</dbReference>
<evidence type="ECO:0000256" key="7">
    <source>
        <dbReference type="ARBA" id="ARBA00023242"/>
    </source>
</evidence>
<dbReference type="GO" id="GO:0032040">
    <property type="term" value="C:small-subunit processome"/>
    <property type="evidence" value="ECO:0007669"/>
    <property type="project" value="EnsemblFungi"/>
</dbReference>
<keyword evidence="13" id="KW-1185">Reference proteome</keyword>
<dbReference type="PROSITE" id="PS50102">
    <property type="entry name" value="RRM"/>
    <property type="match status" value="5"/>
</dbReference>
<dbReference type="InParanoid" id="W3WLQ3"/>
<dbReference type="GO" id="GO:0005737">
    <property type="term" value="C:cytoplasm"/>
    <property type="evidence" value="ECO:0007669"/>
    <property type="project" value="TreeGrafter"/>
</dbReference>
<keyword evidence="4" id="KW-0698">rRNA processing</keyword>
<feature type="compositionally biased region" description="Low complexity" evidence="10">
    <location>
        <begin position="161"/>
        <end position="170"/>
    </location>
</feature>
<feature type="compositionally biased region" description="Basic and acidic residues" evidence="10">
    <location>
        <begin position="126"/>
        <end position="138"/>
    </location>
</feature>
<evidence type="ECO:0000313" key="13">
    <source>
        <dbReference type="Proteomes" id="UP000030651"/>
    </source>
</evidence>
<dbReference type="GO" id="GO:0034462">
    <property type="term" value="P:small-subunit processome assembly"/>
    <property type="evidence" value="ECO:0007669"/>
    <property type="project" value="EnsemblFungi"/>
</dbReference>
<keyword evidence="5" id="KW-0677">Repeat</keyword>
<dbReference type="OrthoDB" id="439639at2759"/>
<dbReference type="PANTHER" id="PTHR23003">
    <property type="entry name" value="RNA RECOGNITION MOTIF RRM DOMAIN CONTAINING PROTEIN"/>
    <property type="match status" value="1"/>
</dbReference>
<dbReference type="eggNOG" id="KOG0110">
    <property type="taxonomic scope" value="Eukaryota"/>
</dbReference>
<sequence length="855" mass="93270">MAATSEESSRIFVRNLPPTITQADFEAHLRKHFSNGHITDIKLLPQRRIGYVGYKTPDEAKSAVKKFHRSFIRMSKVSVEIAKPIADPSLQRRKYTDHAASALPGSGKPSQTERLPSDPNQKKRKRDEPEASDPKLQEYLDVMGATKNPSKKTREADAVDVDQPPVVVAEAESDDEYEEVPSRQAKPASQKSTQTAMPSEAGTLRNQNQVDTVSAANVSKPEYDGMDIDQPGADQVPAAAAVATATDDDDWLRSRTNRLLDLVNDDEDIPVAAPVPSASSKTPVVLSAPSNEDAAVQVVDSSIEEVVEEPASDNEKSGKKLSAVDTVHKTARIFVRNLPYSATEEELHEYFGKFGELEEIHVPAKSNTANNNQGYAFVTFSQSDDAVKAFQNADGATFQGRMLHVIPGSAKRQQLDDFALSKLPLKAQAKLKKKAKAGQAFNWNSLYMAQDAVLASTADRLGVSKSELLDPTNADAAVKQALAETSTIQDTKAYFLSNGVDLDSFKSGQRSDTVILVKNFPYGTTIEELRNEFQEFGQVLKVLMPPTGTIAIVLFAHAAEAKTAFSKLAYRRFKNSILFLEKGPKDLFVGEVKPTPAGAELIGKEKISASDLLEGETTDEPAESSSIFVKNLSFNTTTAQLHDAFKHLDGYRSSAVKTKSDPKKPGQVLSMGFGFVSFSSKASAEAAAKSMDGQVLQGHKLVVRTSHRGHDAAEQRRKEDAAKKAAGKSTKIILKNLPFEASKKDIRSLMGAYGQLRTVRLPKNAQNRSKGYAFCEFTTSREADNAMAALKDTHLLGRKLVLEFAEAEDIDPEEVIARMAKKTGRQNAKVTLHQLIGGDRKKITIGAEEEGEGDF</sequence>
<dbReference type="STRING" id="1229662.W3WLQ3"/>
<dbReference type="SMART" id="SM00360">
    <property type="entry name" value="RRM"/>
    <property type="match status" value="5"/>
</dbReference>
<dbReference type="InterPro" id="IPR050374">
    <property type="entry name" value="RRT5_SRSF_SR"/>
</dbReference>
<evidence type="ECO:0000313" key="12">
    <source>
        <dbReference type="EMBL" id="ETS74783.1"/>
    </source>
</evidence>
<dbReference type="GO" id="GO:0000472">
    <property type="term" value="P:endonucleolytic cleavage to generate mature 5'-end of SSU-rRNA from (SSU-rRNA, 5.8S rRNA, LSU-rRNA)"/>
    <property type="evidence" value="ECO:0007669"/>
    <property type="project" value="EnsemblFungi"/>
</dbReference>
<organism evidence="12 13">
    <name type="scientific">Pestalotiopsis fici (strain W106-1 / CGMCC3.15140)</name>
    <dbReference type="NCBI Taxonomy" id="1229662"/>
    <lineage>
        <taxon>Eukaryota</taxon>
        <taxon>Fungi</taxon>
        <taxon>Dikarya</taxon>
        <taxon>Ascomycota</taxon>
        <taxon>Pezizomycotina</taxon>
        <taxon>Sordariomycetes</taxon>
        <taxon>Xylariomycetidae</taxon>
        <taxon>Amphisphaeriales</taxon>
        <taxon>Sporocadaceae</taxon>
        <taxon>Pestalotiopsis</taxon>
    </lineage>
</organism>
<dbReference type="SMART" id="SM00361">
    <property type="entry name" value="RRM_1"/>
    <property type="match status" value="1"/>
</dbReference>
<dbReference type="Pfam" id="PF00076">
    <property type="entry name" value="RRM_1"/>
    <property type="match status" value="5"/>
</dbReference>
<dbReference type="InterPro" id="IPR012677">
    <property type="entry name" value="Nucleotide-bd_a/b_plait_sf"/>
</dbReference>
<evidence type="ECO:0000256" key="3">
    <source>
        <dbReference type="ARBA" id="ARBA00013428"/>
    </source>
</evidence>
<evidence type="ECO:0000256" key="9">
    <source>
        <dbReference type="PROSITE-ProRule" id="PRU00176"/>
    </source>
</evidence>
<dbReference type="AlphaFoldDB" id="W3WLQ3"/>
<evidence type="ECO:0000256" key="8">
    <source>
        <dbReference type="ARBA" id="ARBA00023274"/>
    </source>
</evidence>
<dbReference type="PANTHER" id="PTHR23003:SF58">
    <property type="entry name" value="RNA-BINDING PROTEIN 19-LIKE PROTEIN-RELATED"/>
    <property type="match status" value="1"/>
</dbReference>
<protein>
    <recommendedName>
        <fullName evidence="3">Multiple RNA-binding domain-containing protein 1</fullName>
    </recommendedName>
</protein>
<evidence type="ECO:0000256" key="6">
    <source>
        <dbReference type="ARBA" id="ARBA00022884"/>
    </source>
</evidence>
<name>W3WLQ3_PESFW</name>
<dbReference type="SUPFAM" id="SSF54928">
    <property type="entry name" value="RNA-binding domain, RBD"/>
    <property type="match status" value="3"/>
</dbReference>
<evidence type="ECO:0000256" key="2">
    <source>
        <dbReference type="ARBA" id="ARBA00008033"/>
    </source>
</evidence>
<feature type="compositionally biased region" description="Basic and acidic residues" evidence="10">
    <location>
        <begin position="708"/>
        <end position="723"/>
    </location>
</feature>
<gene>
    <name evidence="12" type="ORF">PFICI_13267</name>
</gene>
<dbReference type="GO" id="GO:0030686">
    <property type="term" value="C:90S preribosome"/>
    <property type="evidence" value="ECO:0007669"/>
    <property type="project" value="EnsemblFungi"/>
</dbReference>
<dbReference type="KEGG" id="pfy:PFICI_13267"/>
<feature type="domain" description="RRM" evidence="11">
    <location>
        <begin position="331"/>
        <end position="410"/>
    </location>
</feature>
<keyword evidence="8" id="KW-0687">Ribonucleoprotein</keyword>
<evidence type="ECO:0000256" key="10">
    <source>
        <dbReference type="SAM" id="MobiDB-lite"/>
    </source>
</evidence>
<dbReference type="FunFam" id="3.30.70.330:FF:000459">
    <property type="entry name" value="Multiple RNA-binding domain-containing protein 1"/>
    <property type="match status" value="1"/>
</dbReference>
<dbReference type="GO" id="GO:0006397">
    <property type="term" value="P:mRNA processing"/>
    <property type="evidence" value="ECO:0007669"/>
    <property type="project" value="UniProtKB-KW"/>
</dbReference>
<proteinExistence type="inferred from homology"/>
<comment type="subcellular location">
    <subcellularLocation>
        <location evidence="1">Nucleus</location>
    </subcellularLocation>
</comment>
<dbReference type="GeneID" id="19278280"/>
<dbReference type="EMBL" id="KI912119">
    <property type="protein sequence ID" value="ETS74783.1"/>
    <property type="molecule type" value="Genomic_DNA"/>
</dbReference>